<keyword evidence="2" id="KW-1185">Reference proteome</keyword>
<protein>
    <submittedName>
        <fullName evidence="1">Uncharacterized protein</fullName>
    </submittedName>
</protein>
<dbReference type="AlphaFoldDB" id="A0A4U5M8P1"/>
<reference evidence="1 2" key="2">
    <citation type="journal article" date="2019" name="G3 (Bethesda)">
        <title>Hybrid Assembly of the Genome of the Entomopathogenic Nematode Steinernema carpocapsae Identifies the X-Chromosome.</title>
        <authorList>
            <person name="Serra L."/>
            <person name="Macchietto M."/>
            <person name="Macias-Munoz A."/>
            <person name="McGill C.J."/>
            <person name="Rodriguez I.M."/>
            <person name="Rodriguez B."/>
            <person name="Murad R."/>
            <person name="Mortazavi A."/>
        </authorList>
    </citation>
    <scope>NUCLEOTIDE SEQUENCE [LARGE SCALE GENOMIC DNA]</scope>
    <source>
        <strain evidence="1 2">ALL</strain>
    </source>
</reference>
<dbReference type="EMBL" id="AZBU02000009">
    <property type="protein sequence ID" value="TKR65316.1"/>
    <property type="molecule type" value="Genomic_DNA"/>
</dbReference>
<name>A0A4U5M8P1_STECR</name>
<accession>A0A4U5M8P1</accession>
<reference evidence="1 2" key="1">
    <citation type="journal article" date="2015" name="Genome Biol.">
        <title>Comparative genomics of Steinernema reveals deeply conserved gene regulatory networks.</title>
        <authorList>
            <person name="Dillman A.R."/>
            <person name="Macchietto M."/>
            <person name="Porter C.F."/>
            <person name="Rogers A."/>
            <person name="Williams B."/>
            <person name="Antoshechkin I."/>
            <person name="Lee M.M."/>
            <person name="Goodwin Z."/>
            <person name="Lu X."/>
            <person name="Lewis E.E."/>
            <person name="Goodrich-Blair H."/>
            <person name="Stock S.P."/>
            <person name="Adams B.J."/>
            <person name="Sternberg P.W."/>
            <person name="Mortazavi A."/>
        </authorList>
    </citation>
    <scope>NUCLEOTIDE SEQUENCE [LARGE SCALE GENOMIC DNA]</scope>
    <source>
        <strain evidence="1 2">ALL</strain>
    </source>
</reference>
<sequence>MLMSKFLRNGYTSSPSVYDDMSKFSLKKNEILCRAESAELTKAKTNEIGLCFLDTCVRLGQKSRYRKVGKSVTETVL</sequence>
<evidence type="ECO:0000313" key="2">
    <source>
        <dbReference type="Proteomes" id="UP000298663"/>
    </source>
</evidence>
<proteinExistence type="predicted"/>
<comment type="caution">
    <text evidence="1">The sequence shown here is derived from an EMBL/GenBank/DDBJ whole genome shotgun (WGS) entry which is preliminary data.</text>
</comment>
<evidence type="ECO:0000313" key="1">
    <source>
        <dbReference type="EMBL" id="TKR65316.1"/>
    </source>
</evidence>
<dbReference type="Proteomes" id="UP000298663">
    <property type="component" value="Unassembled WGS sequence"/>
</dbReference>
<organism evidence="1 2">
    <name type="scientific">Steinernema carpocapsae</name>
    <name type="common">Entomopathogenic nematode</name>
    <dbReference type="NCBI Taxonomy" id="34508"/>
    <lineage>
        <taxon>Eukaryota</taxon>
        <taxon>Metazoa</taxon>
        <taxon>Ecdysozoa</taxon>
        <taxon>Nematoda</taxon>
        <taxon>Chromadorea</taxon>
        <taxon>Rhabditida</taxon>
        <taxon>Tylenchina</taxon>
        <taxon>Panagrolaimomorpha</taxon>
        <taxon>Strongyloidoidea</taxon>
        <taxon>Steinernematidae</taxon>
        <taxon>Steinernema</taxon>
    </lineage>
</organism>
<gene>
    <name evidence="1" type="ORF">L596_025735</name>
</gene>